<accession>A0A506U2M2</accession>
<dbReference type="OrthoDB" id="8265479at2"/>
<proteinExistence type="predicted"/>
<evidence type="ECO:0000313" key="1">
    <source>
        <dbReference type="EMBL" id="TPW28613.1"/>
    </source>
</evidence>
<sequence length="240" mass="24661">MKPLAAFYDQLRLKPFRWDIQRNDEQSGSGDGVYWTASLAPPLWKAEVGLFPVNLRHAEKASALIRSLSGGTPFLFRSSAIPGPLQDPTGALLGDASVTVSAVNDGQISLAGLPGSAGYTDSAFALAEWPEDDAARIGVSLTATGSYGLSVGDKLQITSAATGKTAFVEVAEDVSAGAGGTTGLFDVFPAPPAYVAAGDAVTLIKPACPCILVPGSFNAGTASGNIVSDISFSIIQKRNV</sequence>
<evidence type="ECO:0000313" key="2">
    <source>
        <dbReference type="Proteomes" id="UP000318801"/>
    </source>
</evidence>
<comment type="caution">
    <text evidence="1">The sequence shown here is derived from an EMBL/GenBank/DDBJ whole genome shotgun (WGS) entry which is preliminary data.</text>
</comment>
<protein>
    <submittedName>
        <fullName evidence="1">Uncharacterized protein</fullName>
    </submittedName>
</protein>
<organism evidence="1 2">
    <name type="scientific">Martelella alba</name>
    <dbReference type="NCBI Taxonomy" id="2590451"/>
    <lineage>
        <taxon>Bacteria</taxon>
        <taxon>Pseudomonadati</taxon>
        <taxon>Pseudomonadota</taxon>
        <taxon>Alphaproteobacteria</taxon>
        <taxon>Hyphomicrobiales</taxon>
        <taxon>Aurantimonadaceae</taxon>
        <taxon>Martelella</taxon>
    </lineage>
</organism>
<reference evidence="1 2" key="1">
    <citation type="submission" date="2019-06" db="EMBL/GenBank/DDBJ databases">
        <authorList>
            <person name="Li M."/>
        </authorList>
    </citation>
    <scope>NUCLEOTIDE SEQUENCE [LARGE SCALE GENOMIC DNA]</scope>
    <source>
        <strain evidence="1 2">BGMRC2036</strain>
    </source>
</reference>
<dbReference type="EMBL" id="VHLG01000012">
    <property type="protein sequence ID" value="TPW28613.1"/>
    <property type="molecule type" value="Genomic_DNA"/>
</dbReference>
<dbReference type="AlphaFoldDB" id="A0A506U2M2"/>
<dbReference type="RefSeq" id="WP_141150331.1">
    <property type="nucleotide sequence ID" value="NZ_VHLG01000012.1"/>
</dbReference>
<gene>
    <name evidence="1" type="ORF">FJU08_17575</name>
</gene>
<name>A0A506U2M2_9HYPH</name>
<keyword evidence="2" id="KW-1185">Reference proteome</keyword>
<dbReference type="Proteomes" id="UP000318801">
    <property type="component" value="Unassembled WGS sequence"/>
</dbReference>